<proteinExistence type="inferred from homology"/>
<evidence type="ECO:0000256" key="5">
    <source>
        <dbReference type="ARBA" id="ARBA00022692"/>
    </source>
</evidence>
<dbReference type="OrthoDB" id="1470350at2759"/>
<evidence type="ECO:0000256" key="7">
    <source>
        <dbReference type="ARBA" id="ARBA00022989"/>
    </source>
</evidence>
<evidence type="ECO:0000256" key="10">
    <source>
        <dbReference type="ARBA" id="ARBA00023033"/>
    </source>
</evidence>
<dbReference type="GO" id="GO:0009403">
    <property type="term" value="P:toxin biosynthetic process"/>
    <property type="evidence" value="ECO:0007669"/>
    <property type="project" value="UniProtKB-ARBA"/>
</dbReference>
<dbReference type="Pfam" id="PF00067">
    <property type="entry name" value="p450"/>
    <property type="match status" value="1"/>
</dbReference>
<comment type="cofactor">
    <cofactor evidence="1 12">
        <name>heme</name>
        <dbReference type="ChEBI" id="CHEBI:30413"/>
    </cofactor>
</comment>
<evidence type="ECO:0000256" key="8">
    <source>
        <dbReference type="ARBA" id="ARBA00023002"/>
    </source>
</evidence>
<evidence type="ECO:0000256" key="11">
    <source>
        <dbReference type="ARBA" id="ARBA00023136"/>
    </source>
</evidence>
<dbReference type="InterPro" id="IPR001128">
    <property type="entry name" value="Cyt_P450"/>
</dbReference>
<keyword evidence="10 13" id="KW-0503">Monooxygenase</keyword>
<dbReference type="GO" id="GO:0005506">
    <property type="term" value="F:iron ion binding"/>
    <property type="evidence" value="ECO:0007669"/>
    <property type="project" value="InterPro"/>
</dbReference>
<dbReference type="CDD" id="cd11058">
    <property type="entry name" value="CYP60B-like"/>
    <property type="match status" value="1"/>
</dbReference>
<evidence type="ECO:0000313" key="15">
    <source>
        <dbReference type="EMBL" id="KAF2789364.1"/>
    </source>
</evidence>
<dbReference type="GO" id="GO:0016020">
    <property type="term" value="C:membrane"/>
    <property type="evidence" value="ECO:0007669"/>
    <property type="project" value="UniProtKB-SubCell"/>
</dbReference>
<evidence type="ECO:0000256" key="14">
    <source>
        <dbReference type="SAM" id="Phobius"/>
    </source>
</evidence>
<dbReference type="InterPro" id="IPR017972">
    <property type="entry name" value="Cyt_P450_CS"/>
</dbReference>
<dbReference type="GO" id="GO:0016705">
    <property type="term" value="F:oxidoreductase activity, acting on paired donors, with incorporation or reduction of molecular oxygen"/>
    <property type="evidence" value="ECO:0007669"/>
    <property type="project" value="InterPro"/>
</dbReference>
<protein>
    <submittedName>
        <fullName evidence="15">Cytochrome P450</fullName>
    </submittedName>
</protein>
<dbReference type="GO" id="GO:0004497">
    <property type="term" value="F:monooxygenase activity"/>
    <property type="evidence" value="ECO:0007669"/>
    <property type="project" value="UniProtKB-KW"/>
</dbReference>
<gene>
    <name evidence="15" type="ORF">K505DRAFT_284535</name>
</gene>
<sequence>MSTETVPVLSFIVPSNVIRNITFSRALIGLVAFFVLKFIGNAIYRLYFHPLRNYPGPKLYAVTQIPMVAHVWRGTYTDMICALHEKYGHVVRVSPHELSFNDARAWKDIHGHQKPGKAHIIKHPDWFVPAINDVHTIISANDVDHARMRRIFSNAFSDKALKLQEPLFAKYADLLVYKLKDVAKDPKHQVDMVRMYNYTTFDIMSDLTFGEPLYLLDNNDYAPWVKNIFQSIRTGSKIGVIRYWPNIMAFAKKLTGNTFQNKRVIHFDYSSKRVDRRIERGSNEPDIWNLVMNAKEGRGLTRGEMYANTTVFMIAGTETTATLLSGVTWYLLKNPDALKRLNEEIRGAFKTDADITIENLQRLKWLRACLEEGLRMYPPVPIGLPCLVPPQGAEVCGEWIPGGTTVSCQQLAMYQDPKNFASPKTFIPERWTGEDPRFESDNKNALQPFSYGPRNCLGKNLAYHEMRIILAKILFHFDMALEPESDNWRQQEVYTLWQKPALKVKLTPVRE</sequence>
<keyword evidence="7 14" id="KW-1133">Transmembrane helix</keyword>
<evidence type="ECO:0000256" key="2">
    <source>
        <dbReference type="ARBA" id="ARBA00004167"/>
    </source>
</evidence>
<dbReference type="InterPro" id="IPR036396">
    <property type="entry name" value="Cyt_P450_sf"/>
</dbReference>
<dbReference type="GO" id="GO:0020037">
    <property type="term" value="F:heme binding"/>
    <property type="evidence" value="ECO:0007669"/>
    <property type="project" value="InterPro"/>
</dbReference>
<dbReference type="SUPFAM" id="SSF48264">
    <property type="entry name" value="Cytochrome P450"/>
    <property type="match status" value="1"/>
</dbReference>
<keyword evidence="8 13" id="KW-0560">Oxidoreductase</keyword>
<dbReference type="EMBL" id="MU002143">
    <property type="protein sequence ID" value="KAF2789364.1"/>
    <property type="molecule type" value="Genomic_DNA"/>
</dbReference>
<comment type="similarity">
    <text evidence="3 13">Belongs to the cytochrome P450 family.</text>
</comment>
<keyword evidence="6 12" id="KW-0479">Metal-binding</keyword>
<evidence type="ECO:0000256" key="13">
    <source>
        <dbReference type="RuleBase" id="RU000461"/>
    </source>
</evidence>
<dbReference type="InterPro" id="IPR050121">
    <property type="entry name" value="Cytochrome_P450_monoxygenase"/>
</dbReference>
<dbReference type="PANTHER" id="PTHR24305:SF210">
    <property type="entry name" value="CYTOCHROME P450 MONOOXYGENASE ASQL-RELATED"/>
    <property type="match status" value="1"/>
</dbReference>
<dbReference type="Proteomes" id="UP000799757">
    <property type="component" value="Unassembled WGS sequence"/>
</dbReference>
<keyword evidence="16" id="KW-1185">Reference proteome</keyword>
<dbReference type="PANTHER" id="PTHR24305">
    <property type="entry name" value="CYTOCHROME P450"/>
    <property type="match status" value="1"/>
</dbReference>
<evidence type="ECO:0000256" key="6">
    <source>
        <dbReference type="ARBA" id="ARBA00022723"/>
    </source>
</evidence>
<dbReference type="AlphaFoldDB" id="A0A6A6WZL7"/>
<evidence type="ECO:0000256" key="1">
    <source>
        <dbReference type="ARBA" id="ARBA00001971"/>
    </source>
</evidence>
<evidence type="ECO:0000256" key="12">
    <source>
        <dbReference type="PIRSR" id="PIRSR602401-1"/>
    </source>
</evidence>
<keyword evidence="11 14" id="KW-0472">Membrane</keyword>
<dbReference type="Gene3D" id="1.10.630.10">
    <property type="entry name" value="Cytochrome P450"/>
    <property type="match status" value="1"/>
</dbReference>
<dbReference type="PROSITE" id="PS00086">
    <property type="entry name" value="CYTOCHROME_P450"/>
    <property type="match status" value="1"/>
</dbReference>
<keyword evidence="4 12" id="KW-0349">Heme</keyword>
<dbReference type="InterPro" id="IPR002401">
    <property type="entry name" value="Cyt_P450_E_grp-I"/>
</dbReference>
<keyword evidence="5 14" id="KW-0812">Transmembrane</keyword>
<organism evidence="15 16">
    <name type="scientific">Melanomma pulvis-pyrius CBS 109.77</name>
    <dbReference type="NCBI Taxonomy" id="1314802"/>
    <lineage>
        <taxon>Eukaryota</taxon>
        <taxon>Fungi</taxon>
        <taxon>Dikarya</taxon>
        <taxon>Ascomycota</taxon>
        <taxon>Pezizomycotina</taxon>
        <taxon>Dothideomycetes</taxon>
        <taxon>Pleosporomycetidae</taxon>
        <taxon>Pleosporales</taxon>
        <taxon>Melanommataceae</taxon>
        <taxon>Melanomma</taxon>
    </lineage>
</organism>
<name>A0A6A6WZL7_9PLEO</name>
<evidence type="ECO:0000256" key="9">
    <source>
        <dbReference type="ARBA" id="ARBA00023004"/>
    </source>
</evidence>
<dbReference type="PRINTS" id="PR00463">
    <property type="entry name" value="EP450I"/>
</dbReference>
<feature type="binding site" description="axial binding residue" evidence="12">
    <location>
        <position position="456"/>
    </location>
    <ligand>
        <name>heme</name>
        <dbReference type="ChEBI" id="CHEBI:30413"/>
    </ligand>
    <ligandPart>
        <name>Fe</name>
        <dbReference type="ChEBI" id="CHEBI:18248"/>
    </ligandPart>
</feature>
<keyword evidence="9 12" id="KW-0408">Iron</keyword>
<reference evidence="15" key="1">
    <citation type="journal article" date="2020" name="Stud. Mycol.">
        <title>101 Dothideomycetes genomes: a test case for predicting lifestyles and emergence of pathogens.</title>
        <authorList>
            <person name="Haridas S."/>
            <person name="Albert R."/>
            <person name="Binder M."/>
            <person name="Bloem J."/>
            <person name="Labutti K."/>
            <person name="Salamov A."/>
            <person name="Andreopoulos B."/>
            <person name="Baker S."/>
            <person name="Barry K."/>
            <person name="Bills G."/>
            <person name="Bluhm B."/>
            <person name="Cannon C."/>
            <person name="Castanera R."/>
            <person name="Culley D."/>
            <person name="Daum C."/>
            <person name="Ezra D."/>
            <person name="Gonzalez J."/>
            <person name="Henrissat B."/>
            <person name="Kuo A."/>
            <person name="Liang C."/>
            <person name="Lipzen A."/>
            <person name="Lutzoni F."/>
            <person name="Magnuson J."/>
            <person name="Mondo S."/>
            <person name="Nolan M."/>
            <person name="Ohm R."/>
            <person name="Pangilinan J."/>
            <person name="Park H.-J."/>
            <person name="Ramirez L."/>
            <person name="Alfaro M."/>
            <person name="Sun H."/>
            <person name="Tritt A."/>
            <person name="Yoshinaga Y."/>
            <person name="Zwiers L.-H."/>
            <person name="Turgeon B."/>
            <person name="Goodwin S."/>
            <person name="Spatafora J."/>
            <person name="Crous P."/>
            <person name="Grigoriev I."/>
        </authorList>
    </citation>
    <scope>NUCLEOTIDE SEQUENCE</scope>
    <source>
        <strain evidence="15">CBS 109.77</strain>
    </source>
</reference>
<dbReference type="PRINTS" id="PR00385">
    <property type="entry name" value="P450"/>
</dbReference>
<evidence type="ECO:0000256" key="4">
    <source>
        <dbReference type="ARBA" id="ARBA00022617"/>
    </source>
</evidence>
<feature type="transmembrane region" description="Helical" evidence="14">
    <location>
        <begin position="26"/>
        <end position="48"/>
    </location>
</feature>
<accession>A0A6A6WZL7</accession>
<dbReference type="FunFam" id="1.10.630.10:FF:000047">
    <property type="entry name" value="Cytochrome P450 monooxygenase"/>
    <property type="match status" value="1"/>
</dbReference>
<evidence type="ECO:0000313" key="16">
    <source>
        <dbReference type="Proteomes" id="UP000799757"/>
    </source>
</evidence>
<evidence type="ECO:0000256" key="3">
    <source>
        <dbReference type="ARBA" id="ARBA00010617"/>
    </source>
</evidence>
<comment type="subcellular location">
    <subcellularLocation>
        <location evidence="2">Membrane</location>
        <topology evidence="2">Single-pass membrane protein</topology>
    </subcellularLocation>
</comment>